<evidence type="ECO:0000313" key="1">
    <source>
        <dbReference type="EMBL" id="KDR51283.1"/>
    </source>
</evidence>
<reference evidence="1 2" key="1">
    <citation type="submission" date="2013-08" db="EMBL/GenBank/DDBJ databases">
        <authorList>
            <person name="Weinstock G."/>
            <person name="Sodergren E."/>
            <person name="Wylie T."/>
            <person name="Fulton L."/>
            <person name="Fulton R."/>
            <person name="Fronick C."/>
            <person name="O'Laughlin M."/>
            <person name="Godfrey J."/>
            <person name="Miner T."/>
            <person name="Herter B."/>
            <person name="Appelbaum E."/>
            <person name="Cordes M."/>
            <person name="Lek S."/>
            <person name="Wollam A."/>
            <person name="Pepin K.H."/>
            <person name="Palsikar V.B."/>
            <person name="Mitreva M."/>
            <person name="Wilson R.K."/>
        </authorList>
    </citation>
    <scope>NUCLEOTIDE SEQUENCE [LARGE SCALE GENOMIC DNA]</scope>
    <source>
        <strain evidence="1 2">ATCC 15930</strain>
    </source>
</reference>
<dbReference type="PATRIC" id="fig|1122985.7.peg.2742"/>
<dbReference type="PROSITE" id="PS51257">
    <property type="entry name" value="PROKAR_LIPOPROTEIN"/>
    <property type="match status" value="1"/>
</dbReference>
<comment type="caution">
    <text evidence="1">The sequence shown here is derived from an EMBL/GenBank/DDBJ whole genome shotgun (WGS) entry which is preliminary data.</text>
</comment>
<proteinExistence type="predicted"/>
<gene>
    <name evidence="1" type="ORF">HMPREF1991_02647</name>
</gene>
<protein>
    <recommendedName>
        <fullName evidence="3">Lipoprotein</fullName>
    </recommendedName>
</protein>
<dbReference type="Proteomes" id="UP000027442">
    <property type="component" value="Unassembled WGS sequence"/>
</dbReference>
<evidence type="ECO:0000313" key="2">
    <source>
        <dbReference type="Proteomes" id="UP000027442"/>
    </source>
</evidence>
<keyword evidence="2" id="KW-1185">Reference proteome</keyword>
<organism evidence="1 2">
    <name type="scientific">Hoylesella loescheii DSM 19665 = JCM 12249 = ATCC 15930</name>
    <dbReference type="NCBI Taxonomy" id="1122985"/>
    <lineage>
        <taxon>Bacteria</taxon>
        <taxon>Pseudomonadati</taxon>
        <taxon>Bacteroidota</taxon>
        <taxon>Bacteroidia</taxon>
        <taxon>Bacteroidales</taxon>
        <taxon>Prevotellaceae</taxon>
        <taxon>Hoylesella</taxon>
    </lineage>
</organism>
<dbReference type="EMBL" id="JNGW01000116">
    <property type="protein sequence ID" value="KDR51283.1"/>
    <property type="molecule type" value="Genomic_DNA"/>
</dbReference>
<dbReference type="HOGENOM" id="CLU_562412_0_0_10"/>
<sequence length="484" mass="54429">MQHIHLKTAAMAIVLSALLASCTNEQVDDFFKKIVQAPPSSIERDVKGHDQIYSVHAILRMGYKGGLIGVGPNGDDSVRVYNTYHVAADTTVIPITQEIDIAKDDNGEMTVTTQRRHFDVVASPDIYYGLELKYYDQNGMLINHQFSTYPFTKDKEGVSVPDENSSTLMMHQHFFGIGNTTLGGETKEADKAETPDQQGLQLAYPRSLGEPATYIDRYTFRQTGGQPVPATKFSATNIFAPSGFEYGKNNVPYSPELAWKAIERSGKPEATQPYTASDGKTYNLYRVMDMMELNKITPEVFTYEYRDTDPVEEELGKLFVDSYNDDFIDPDTDAPRQRYGETVGLLRQARSLDAGAPLDRLGFKGVLQFKQAHICFSLQVKICNILNKGQQHVGEPEKPAKYVNTANSENGYLWDFNQIQSGWDSFDIDYPLPVRVIADVKDGQEKCVQDAKRFYPSADAAQLWLLFTQPATFFYKHRKSVVAM</sequence>
<name>A0A069QEG9_HOYLO</name>
<accession>A0A069QEG9</accession>
<dbReference type="AlphaFoldDB" id="A0A069QEG9"/>
<dbReference type="RefSeq" id="WP_148295842.1">
    <property type="nucleotide sequence ID" value="NZ_KB899219.1"/>
</dbReference>
<evidence type="ECO:0008006" key="3">
    <source>
        <dbReference type="Google" id="ProtNLM"/>
    </source>
</evidence>